<name>A0A812W758_9DINO</name>
<dbReference type="EMBL" id="CAJNJA010031731">
    <property type="protein sequence ID" value="CAE7660220.1"/>
    <property type="molecule type" value="Genomic_DNA"/>
</dbReference>
<keyword evidence="2" id="KW-1185">Reference proteome</keyword>
<evidence type="ECO:0000313" key="2">
    <source>
        <dbReference type="Proteomes" id="UP000601435"/>
    </source>
</evidence>
<sequence length="268" mass="29527">MARSYAPHFCLGAGASSDTRQVRLPHRGLSWTAASRTYQQAHTSGRFASSFCQSTWGVLSILGTHLLRPHRGCHGITQLRNQRASVKQVPSELVIAGDLIISFAAPTLEAFVLTGSGLYTPLWLVFASAQPSLISPELQHGLVLALCWLCSATYAQGYAKEALDGQNLSELLWRLLITNFLNAWLIFFATSFLGLFEPFNEAEALRLGISPETWGSLGFNLDVKVFRQVLDVNIDILVEGLLLSAWHAFCAGSDLLEVWSLLVRQLRP</sequence>
<dbReference type="OrthoDB" id="408231at2759"/>
<organism evidence="1 2">
    <name type="scientific">Symbiodinium necroappetens</name>
    <dbReference type="NCBI Taxonomy" id="1628268"/>
    <lineage>
        <taxon>Eukaryota</taxon>
        <taxon>Sar</taxon>
        <taxon>Alveolata</taxon>
        <taxon>Dinophyceae</taxon>
        <taxon>Suessiales</taxon>
        <taxon>Symbiodiniaceae</taxon>
        <taxon>Symbiodinium</taxon>
    </lineage>
</organism>
<accession>A0A812W758</accession>
<dbReference type="Proteomes" id="UP000601435">
    <property type="component" value="Unassembled WGS sequence"/>
</dbReference>
<proteinExistence type="predicted"/>
<comment type="caution">
    <text evidence="1">The sequence shown here is derived from an EMBL/GenBank/DDBJ whole genome shotgun (WGS) entry which is preliminary data.</text>
</comment>
<reference evidence="1" key="1">
    <citation type="submission" date="2021-02" db="EMBL/GenBank/DDBJ databases">
        <authorList>
            <person name="Dougan E. K."/>
            <person name="Rhodes N."/>
            <person name="Thang M."/>
            <person name="Chan C."/>
        </authorList>
    </citation>
    <scope>NUCLEOTIDE SEQUENCE</scope>
</reference>
<gene>
    <name evidence="1" type="primary">benK</name>
    <name evidence="1" type="ORF">SNEC2469_LOCUS18745</name>
</gene>
<dbReference type="AlphaFoldDB" id="A0A812W758"/>
<protein>
    <submittedName>
        <fullName evidence="1">BenK protein</fullName>
    </submittedName>
</protein>
<evidence type="ECO:0000313" key="1">
    <source>
        <dbReference type="EMBL" id="CAE7660220.1"/>
    </source>
</evidence>